<keyword evidence="3" id="KW-1185">Reference proteome</keyword>
<accession>A0AA88VGY4</accession>
<feature type="compositionally biased region" description="Low complexity" evidence="1">
    <location>
        <begin position="49"/>
        <end position="59"/>
    </location>
</feature>
<sequence>MDYGSGPITALSNTYLGMKELDGYGNEPANIEHHDHDTKGDEQNFGEASGDSFDESLSSSANSMEEDIFLYLPDDILTKKFVFSNNCYRDAARIRFRLCD</sequence>
<evidence type="ECO:0000313" key="2">
    <source>
        <dbReference type="EMBL" id="KAK3006200.1"/>
    </source>
</evidence>
<dbReference type="AlphaFoldDB" id="A0AA88VGY4"/>
<dbReference type="EMBL" id="JAVXUP010002025">
    <property type="protein sequence ID" value="KAK3006200.1"/>
    <property type="molecule type" value="Genomic_DNA"/>
</dbReference>
<protein>
    <submittedName>
        <fullName evidence="2">Uncharacterized protein</fullName>
    </submittedName>
</protein>
<gene>
    <name evidence="2" type="ORF">RJ639_017739</name>
</gene>
<evidence type="ECO:0000313" key="3">
    <source>
        <dbReference type="Proteomes" id="UP001188597"/>
    </source>
</evidence>
<proteinExistence type="predicted"/>
<evidence type="ECO:0000256" key="1">
    <source>
        <dbReference type="SAM" id="MobiDB-lite"/>
    </source>
</evidence>
<dbReference type="Proteomes" id="UP001188597">
    <property type="component" value="Unassembled WGS sequence"/>
</dbReference>
<organism evidence="2 3">
    <name type="scientific">Escallonia herrerae</name>
    <dbReference type="NCBI Taxonomy" id="1293975"/>
    <lineage>
        <taxon>Eukaryota</taxon>
        <taxon>Viridiplantae</taxon>
        <taxon>Streptophyta</taxon>
        <taxon>Embryophyta</taxon>
        <taxon>Tracheophyta</taxon>
        <taxon>Spermatophyta</taxon>
        <taxon>Magnoliopsida</taxon>
        <taxon>eudicotyledons</taxon>
        <taxon>Gunneridae</taxon>
        <taxon>Pentapetalae</taxon>
        <taxon>asterids</taxon>
        <taxon>campanulids</taxon>
        <taxon>Escalloniales</taxon>
        <taxon>Escalloniaceae</taxon>
        <taxon>Escallonia</taxon>
    </lineage>
</organism>
<feature type="region of interest" description="Disordered" evidence="1">
    <location>
        <begin position="26"/>
        <end position="59"/>
    </location>
</feature>
<reference evidence="2" key="1">
    <citation type="submission" date="2022-12" db="EMBL/GenBank/DDBJ databases">
        <title>Draft genome assemblies for two species of Escallonia (Escalloniales).</title>
        <authorList>
            <person name="Chanderbali A."/>
            <person name="Dervinis C."/>
            <person name="Anghel I."/>
            <person name="Soltis D."/>
            <person name="Soltis P."/>
            <person name="Zapata F."/>
        </authorList>
    </citation>
    <scope>NUCLEOTIDE SEQUENCE</scope>
    <source>
        <strain evidence="2">UCBG64.0493</strain>
        <tissue evidence="2">Leaf</tissue>
    </source>
</reference>
<name>A0AA88VGY4_9ASTE</name>
<comment type="caution">
    <text evidence="2">The sequence shown here is derived from an EMBL/GenBank/DDBJ whole genome shotgun (WGS) entry which is preliminary data.</text>
</comment>
<feature type="compositionally biased region" description="Basic and acidic residues" evidence="1">
    <location>
        <begin position="30"/>
        <end position="42"/>
    </location>
</feature>